<evidence type="ECO:0000256" key="4">
    <source>
        <dbReference type="ARBA" id="ARBA00023136"/>
    </source>
</evidence>
<reference evidence="7 8" key="1">
    <citation type="journal article" date="2013" name="ISME J.">
        <title>Comparative genomics of pathogenic lineages of Vibrio nigripulchritudo identifies virulence-associated traits.</title>
        <authorList>
            <person name="Goudenege D."/>
            <person name="Labreuche Y."/>
            <person name="Krin E."/>
            <person name="Ansquer D."/>
            <person name="Mangenot S."/>
            <person name="Calteau A."/>
            <person name="Medigue C."/>
            <person name="Mazel D."/>
            <person name="Polz M.F."/>
            <person name="Le Roux F."/>
        </authorList>
    </citation>
    <scope>NUCLEOTIDE SEQUENCE [LARGE SCALE GENOMIC DNA]</scope>
    <source>
        <strain evidence="7 8">SOn1</strain>
    </source>
</reference>
<evidence type="ECO:0000256" key="1">
    <source>
        <dbReference type="ARBA" id="ARBA00004141"/>
    </source>
</evidence>
<sequence>MFSTQQQTDYSKHLGTILCVSALCAVLGGLWYLVPHPAIPVALAIVPFAILFTLNFPVLLALLFIVFSYFRLHEAFPVLMPLRIPLLLSLATLMTFFWHIAITRNIQFKPSKELKWFAVFFIIVMLGILFAGNKTASINYFTSTYVKIAIMTPVLSWILTQPNHFKLAIRLFCIAGGLVAFVAISNKLAGIGLVEGTRVTIGRSFQSVLGDPNDLSLVLLFPFSFALALVMAPGMNRYERVFGAITSVLIVWAIIATQSRGGLLGIASVLGIFAYRRVKSKALLFSGGGVLMVILYFAAGISGRKSGGAAEEGIDESAMGRIHAWEAAFKMALDNPVTGVGIDNYFYNYYFYSSYWDGKNHAVHSTWFGVLGETGFVGLFVFLAMVITMYKTAIYSLRKVSENVDRFPPVTYAMSEGTLAGIIAFSVSGSFLTQGFTWPVYILVALTAANYHFVKQHGEKNHGE</sequence>
<organism evidence="7 8">
    <name type="scientific">Vibrio nigripulchritudo SOn1</name>
    <dbReference type="NCBI Taxonomy" id="1238450"/>
    <lineage>
        <taxon>Bacteria</taxon>
        <taxon>Pseudomonadati</taxon>
        <taxon>Pseudomonadota</taxon>
        <taxon>Gammaproteobacteria</taxon>
        <taxon>Vibrionales</taxon>
        <taxon>Vibrionaceae</taxon>
        <taxon>Vibrio</taxon>
    </lineage>
</organism>
<feature type="domain" description="O-antigen ligase-related" evidence="6">
    <location>
        <begin position="246"/>
        <end position="383"/>
    </location>
</feature>
<gene>
    <name evidence="7" type="ORF">VIBNISOn1_1810055</name>
</gene>
<feature type="transmembrane region" description="Helical" evidence="5">
    <location>
        <begin position="367"/>
        <end position="390"/>
    </location>
</feature>
<feature type="transmembrane region" description="Helical" evidence="5">
    <location>
        <begin position="82"/>
        <end position="102"/>
    </location>
</feature>
<keyword evidence="4 5" id="KW-0472">Membrane</keyword>
<proteinExistence type="predicted"/>
<evidence type="ECO:0000313" key="8">
    <source>
        <dbReference type="Proteomes" id="UP000018211"/>
    </source>
</evidence>
<feature type="transmembrane region" description="Helical" evidence="5">
    <location>
        <begin position="214"/>
        <end position="231"/>
    </location>
</feature>
<feature type="transmembrane region" description="Helical" evidence="5">
    <location>
        <begin position="283"/>
        <end position="301"/>
    </location>
</feature>
<keyword evidence="2 5" id="KW-0812">Transmembrane</keyword>
<evidence type="ECO:0000259" key="6">
    <source>
        <dbReference type="Pfam" id="PF04932"/>
    </source>
</evidence>
<dbReference type="InterPro" id="IPR051533">
    <property type="entry name" value="WaaL-like"/>
</dbReference>
<feature type="transmembrane region" description="Helical" evidence="5">
    <location>
        <begin position="138"/>
        <end position="159"/>
    </location>
</feature>
<dbReference type="Proteomes" id="UP000018211">
    <property type="component" value="Unassembled WGS sequence"/>
</dbReference>
<comment type="subcellular location">
    <subcellularLocation>
        <location evidence="1">Membrane</location>
        <topology evidence="1">Multi-pass membrane protein</topology>
    </subcellularLocation>
</comment>
<keyword evidence="3 5" id="KW-1133">Transmembrane helix</keyword>
<dbReference type="GO" id="GO:0016020">
    <property type="term" value="C:membrane"/>
    <property type="evidence" value="ECO:0007669"/>
    <property type="project" value="UniProtKB-SubCell"/>
</dbReference>
<dbReference type="Pfam" id="PF04932">
    <property type="entry name" value="Wzy_C"/>
    <property type="match status" value="1"/>
</dbReference>
<dbReference type="PANTHER" id="PTHR37422:SF23">
    <property type="entry name" value="TEICHURONIC ACID BIOSYNTHESIS PROTEIN TUAE"/>
    <property type="match status" value="1"/>
</dbReference>
<protein>
    <submittedName>
        <fullName evidence="7">O-Antigen Polymerase</fullName>
    </submittedName>
</protein>
<comment type="caution">
    <text evidence="7">The sequence shown here is derived from an EMBL/GenBank/DDBJ whole genome shotgun (WGS) entry which is preliminary data.</text>
</comment>
<evidence type="ECO:0000256" key="5">
    <source>
        <dbReference type="SAM" id="Phobius"/>
    </source>
</evidence>
<dbReference type="PANTHER" id="PTHR37422">
    <property type="entry name" value="TEICHURONIC ACID BIOSYNTHESIS PROTEIN TUAE"/>
    <property type="match status" value="1"/>
</dbReference>
<feature type="transmembrane region" description="Helical" evidence="5">
    <location>
        <begin position="171"/>
        <end position="194"/>
    </location>
</feature>
<feature type="transmembrane region" description="Helical" evidence="5">
    <location>
        <begin position="41"/>
        <end position="70"/>
    </location>
</feature>
<accession>A0AAV2VPJ9</accession>
<name>A0AAV2VPJ9_9VIBR</name>
<evidence type="ECO:0000256" key="3">
    <source>
        <dbReference type="ARBA" id="ARBA00022989"/>
    </source>
</evidence>
<dbReference type="EMBL" id="CAOF01000092">
    <property type="protein sequence ID" value="CCO46596.1"/>
    <property type="molecule type" value="Genomic_DNA"/>
</dbReference>
<feature type="transmembrane region" description="Helical" evidence="5">
    <location>
        <begin position="410"/>
        <end position="432"/>
    </location>
</feature>
<dbReference type="AlphaFoldDB" id="A0AAV2VPJ9"/>
<evidence type="ECO:0000256" key="2">
    <source>
        <dbReference type="ARBA" id="ARBA00022692"/>
    </source>
</evidence>
<feature type="transmembrane region" description="Helical" evidence="5">
    <location>
        <begin position="114"/>
        <end position="132"/>
    </location>
</feature>
<dbReference type="InterPro" id="IPR007016">
    <property type="entry name" value="O-antigen_ligase-rel_domated"/>
</dbReference>
<evidence type="ECO:0000313" key="7">
    <source>
        <dbReference type="EMBL" id="CCO46596.1"/>
    </source>
</evidence>
<feature type="transmembrane region" description="Helical" evidence="5">
    <location>
        <begin position="438"/>
        <end position="454"/>
    </location>
</feature>
<feature type="transmembrane region" description="Helical" evidence="5">
    <location>
        <begin position="14"/>
        <end position="34"/>
    </location>
</feature>
<dbReference type="RefSeq" id="WP_004407311.1">
    <property type="nucleotide sequence ID" value="NZ_LK391965.1"/>
</dbReference>